<keyword evidence="2" id="KW-1185">Reference proteome</keyword>
<sequence length="93" mass="10750">MTNSKTLYCISDWLTYFLIRADSPQAALKEAYNRDYKLLDNKAVTEDTVVNAMCCEYKGYVETVLEGTQMDADRVLWLDSYAETLRFQLLSSK</sequence>
<organism evidence="1 2">
    <name type="scientific">Vibrio pectenicida</name>
    <dbReference type="NCBI Taxonomy" id="62763"/>
    <lineage>
        <taxon>Bacteria</taxon>
        <taxon>Pseudomonadati</taxon>
        <taxon>Pseudomonadota</taxon>
        <taxon>Gammaproteobacteria</taxon>
        <taxon>Vibrionales</taxon>
        <taxon>Vibrionaceae</taxon>
        <taxon>Vibrio</taxon>
    </lineage>
</organism>
<accession>A0A3R9EBL2</accession>
<dbReference type="EMBL" id="RSFA01000072">
    <property type="protein sequence ID" value="RSD30330.1"/>
    <property type="molecule type" value="Genomic_DNA"/>
</dbReference>
<name>A0A3R9EBL2_9VIBR</name>
<dbReference type="RefSeq" id="WP_125322461.1">
    <property type="nucleotide sequence ID" value="NZ_AP024890.1"/>
</dbReference>
<reference evidence="1 2" key="1">
    <citation type="submission" date="2018-12" db="EMBL/GenBank/DDBJ databases">
        <title>Genomic taxonomy of the Vibrionaceae family.</title>
        <authorList>
            <person name="Gomez-Gil B."/>
            <person name="Enciso-Ibarra K."/>
        </authorList>
    </citation>
    <scope>NUCLEOTIDE SEQUENCE [LARGE SCALE GENOMIC DNA]</scope>
    <source>
        <strain evidence="1 2">CAIM 594</strain>
    </source>
</reference>
<comment type="caution">
    <text evidence="1">The sequence shown here is derived from an EMBL/GenBank/DDBJ whole genome shotgun (WGS) entry which is preliminary data.</text>
</comment>
<dbReference type="OrthoDB" id="5896663at2"/>
<dbReference type="Proteomes" id="UP000269041">
    <property type="component" value="Unassembled WGS sequence"/>
</dbReference>
<protein>
    <submittedName>
        <fullName evidence="1">Uncharacterized protein</fullName>
    </submittedName>
</protein>
<proteinExistence type="predicted"/>
<gene>
    <name evidence="1" type="ORF">EJA03_14545</name>
</gene>
<evidence type="ECO:0000313" key="1">
    <source>
        <dbReference type="EMBL" id="RSD30330.1"/>
    </source>
</evidence>
<evidence type="ECO:0000313" key="2">
    <source>
        <dbReference type="Proteomes" id="UP000269041"/>
    </source>
</evidence>
<dbReference type="AlphaFoldDB" id="A0A3R9EBL2"/>